<evidence type="ECO:0000313" key="3">
    <source>
        <dbReference type="Proteomes" id="UP001597512"/>
    </source>
</evidence>
<dbReference type="SMART" id="SM01034">
    <property type="entry name" value="BLUF"/>
    <property type="match status" value="1"/>
</dbReference>
<feature type="domain" description="BLUF" evidence="1">
    <location>
        <begin position="1"/>
        <end position="91"/>
    </location>
</feature>
<dbReference type="SUPFAM" id="SSF54975">
    <property type="entry name" value="Acylphosphatase/BLUF domain-like"/>
    <property type="match status" value="1"/>
</dbReference>
<comment type="caution">
    <text evidence="2">The sequence shown here is derived from an EMBL/GenBank/DDBJ whole genome shotgun (WGS) entry which is preliminary data.</text>
</comment>
<dbReference type="RefSeq" id="WP_381498472.1">
    <property type="nucleotide sequence ID" value="NZ_JBHUOM010000002.1"/>
</dbReference>
<dbReference type="PROSITE" id="PS50925">
    <property type="entry name" value="BLUF"/>
    <property type="match status" value="1"/>
</dbReference>
<dbReference type="Pfam" id="PF04940">
    <property type="entry name" value="BLUF"/>
    <property type="match status" value="1"/>
</dbReference>
<keyword evidence="3" id="KW-1185">Reference proteome</keyword>
<reference evidence="3" key="1">
    <citation type="journal article" date="2019" name="Int. J. Syst. Evol. Microbiol.">
        <title>The Global Catalogue of Microorganisms (GCM) 10K type strain sequencing project: providing services to taxonomists for standard genome sequencing and annotation.</title>
        <authorList>
            <consortium name="The Broad Institute Genomics Platform"/>
            <consortium name="The Broad Institute Genome Sequencing Center for Infectious Disease"/>
            <person name="Wu L."/>
            <person name="Ma J."/>
        </authorList>
    </citation>
    <scope>NUCLEOTIDE SEQUENCE [LARGE SCALE GENOMIC DNA]</scope>
    <source>
        <strain evidence="3">KCTC 52490</strain>
    </source>
</reference>
<evidence type="ECO:0000313" key="2">
    <source>
        <dbReference type="EMBL" id="MFD2933757.1"/>
    </source>
</evidence>
<accession>A0ABW6AH50</accession>
<dbReference type="Proteomes" id="UP001597512">
    <property type="component" value="Unassembled WGS sequence"/>
</dbReference>
<dbReference type="Gene3D" id="3.30.70.100">
    <property type="match status" value="1"/>
</dbReference>
<dbReference type="EMBL" id="JBHUOM010000002">
    <property type="protein sequence ID" value="MFD2933757.1"/>
    <property type="molecule type" value="Genomic_DNA"/>
</dbReference>
<proteinExistence type="predicted"/>
<gene>
    <name evidence="2" type="ORF">ACFS25_08175</name>
</gene>
<dbReference type="InterPro" id="IPR007024">
    <property type="entry name" value="BLUF_domain"/>
</dbReference>
<name>A0ABW6AH50_9BACT</name>
<dbReference type="InterPro" id="IPR036046">
    <property type="entry name" value="Acylphosphatase-like_dom_sf"/>
</dbReference>
<organism evidence="2 3">
    <name type="scientific">Spirosoma flavum</name>
    <dbReference type="NCBI Taxonomy" id="2048557"/>
    <lineage>
        <taxon>Bacteria</taxon>
        <taxon>Pseudomonadati</taxon>
        <taxon>Bacteroidota</taxon>
        <taxon>Cytophagia</taxon>
        <taxon>Cytophagales</taxon>
        <taxon>Cytophagaceae</taxon>
        <taxon>Spirosoma</taxon>
    </lineage>
</organism>
<protein>
    <submittedName>
        <fullName evidence="2">BLUF domain-containing protein</fullName>
    </submittedName>
</protein>
<sequence>MEYCIVYISSAFLSEEELNLIMYQSQKKNRALGITGVLLYFNGSIIEVLEGPEEKVEALYEVISQDSRHTQLIQLYANPIERRSFPNWFMGYKTISAIELEHLKDVVPFTENSVSETLNEENVILAMVKLFYKNNYWN</sequence>
<evidence type="ECO:0000259" key="1">
    <source>
        <dbReference type="PROSITE" id="PS50925"/>
    </source>
</evidence>